<dbReference type="Proteomes" id="UP000318571">
    <property type="component" value="Chromosome 7"/>
</dbReference>
<dbReference type="OMA" id="CARQVMS"/>
<dbReference type="EMBL" id="VCGU01000008">
    <property type="protein sequence ID" value="TRY71815.1"/>
    <property type="molecule type" value="Genomic_DNA"/>
</dbReference>
<keyword evidence="3" id="KW-1185">Reference proteome</keyword>
<dbReference type="PROSITE" id="PS50835">
    <property type="entry name" value="IG_LIKE"/>
    <property type="match status" value="1"/>
</dbReference>
<dbReference type="InterPro" id="IPR013783">
    <property type="entry name" value="Ig-like_fold"/>
</dbReference>
<reference evidence="2 3" key="1">
    <citation type="journal article" date="2018" name="Nat. Ecol. Evol.">
        <title>Genomic signatures of mitonuclear coevolution across populations of Tigriopus californicus.</title>
        <authorList>
            <person name="Barreto F.S."/>
            <person name="Watson E.T."/>
            <person name="Lima T.G."/>
            <person name="Willett C.S."/>
            <person name="Edmands S."/>
            <person name="Li W."/>
            <person name="Burton R.S."/>
        </authorList>
    </citation>
    <scope>NUCLEOTIDE SEQUENCE [LARGE SCALE GENOMIC DNA]</scope>
    <source>
        <strain evidence="2 3">San Diego</strain>
    </source>
</reference>
<feature type="domain" description="Ig-like" evidence="1">
    <location>
        <begin position="146"/>
        <end position="240"/>
    </location>
</feature>
<evidence type="ECO:0000313" key="2">
    <source>
        <dbReference type="EMBL" id="TRY71815.1"/>
    </source>
</evidence>
<name>A0A553P287_TIGCA</name>
<accession>A0A553P287</accession>
<dbReference type="AlphaFoldDB" id="A0A553P287"/>
<sequence>MNMAHSIFLYYHKHMFRAFSGIVGVEINEMHVPAVIESGSHPHIILDCDYQLREAENEQVDVKWFFNNDPQPFFQWLPGRSPQTVGEFFRNRLDLSYSVQGAYKYNKHRALKILHPTAELSGLYKCKVSSFLDEDFMQKKMIVYSPASNVRLTYSKLDHQTINLTCSAFGLYPEPEVKLSWGPLASDHGETTTLTVESEGRFDVSVHKTLSEDLLKPETVFGCLVTIPGTSYSVKEETMYFPGQVLYQITAGKSPLNFSPLILTSAILVGPLWEMMIRGLPAGPPRPPAFVPGSMGVL</sequence>
<dbReference type="InterPro" id="IPR036179">
    <property type="entry name" value="Ig-like_dom_sf"/>
</dbReference>
<evidence type="ECO:0000259" key="1">
    <source>
        <dbReference type="PROSITE" id="PS50835"/>
    </source>
</evidence>
<protein>
    <recommendedName>
        <fullName evidence="1">Ig-like domain-containing protein</fullName>
    </recommendedName>
</protein>
<dbReference type="InterPro" id="IPR007110">
    <property type="entry name" value="Ig-like_dom"/>
</dbReference>
<dbReference type="Gene3D" id="2.60.40.10">
    <property type="entry name" value="Immunoglobulins"/>
    <property type="match status" value="2"/>
</dbReference>
<organism evidence="2 3">
    <name type="scientific">Tigriopus californicus</name>
    <name type="common">Marine copepod</name>
    <dbReference type="NCBI Taxonomy" id="6832"/>
    <lineage>
        <taxon>Eukaryota</taxon>
        <taxon>Metazoa</taxon>
        <taxon>Ecdysozoa</taxon>
        <taxon>Arthropoda</taxon>
        <taxon>Crustacea</taxon>
        <taxon>Multicrustacea</taxon>
        <taxon>Hexanauplia</taxon>
        <taxon>Copepoda</taxon>
        <taxon>Harpacticoida</taxon>
        <taxon>Harpacticidae</taxon>
        <taxon>Tigriopus</taxon>
    </lineage>
</organism>
<dbReference type="PANTHER" id="PTHR21261">
    <property type="entry name" value="BEAT PROTEIN"/>
    <property type="match status" value="1"/>
</dbReference>
<proteinExistence type="predicted"/>
<dbReference type="SUPFAM" id="SSF48726">
    <property type="entry name" value="Immunoglobulin"/>
    <property type="match status" value="2"/>
</dbReference>
<comment type="caution">
    <text evidence="2">The sequence shown here is derived from an EMBL/GenBank/DDBJ whole genome shotgun (WGS) entry which is preliminary data.</text>
</comment>
<dbReference type="PANTHER" id="PTHR21261:SF2">
    <property type="entry name" value="GH04238P-RELATED"/>
    <property type="match status" value="1"/>
</dbReference>
<evidence type="ECO:0000313" key="3">
    <source>
        <dbReference type="Proteomes" id="UP000318571"/>
    </source>
</evidence>
<gene>
    <name evidence="2" type="ORF">TCAL_00995</name>
</gene>